<evidence type="ECO:0000256" key="1">
    <source>
        <dbReference type="SAM" id="MobiDB-lite"/>
    </source>
</evidence>
<reference evidence="5" key="2">
    <citation type="submission" date="2025-08" db="UniProtKB">
        <authorList>
            <consortium name="RefSeq"/>
        </authorList>
    </citation>
    <scope>IDENTIFICATION</scope>
    <source>
        <tissue evidence="5">Etiolated seedlings</tissue>
    </source>
</reference>
<dbReference type="InterPro" id="IPR025520">
    <property type="entry name" value="DUF4408"/>
</dbReference>
<keyword evidence="2" id="KW-1133">Transmembrane helix</keyword>
<sequence length="187" mass="21445">MTETCSVSDTITTWITPSSIFLMVNLVIGTIAIITRFATHRKRQLDSSHKLVRSTSSFQLGCYKYEPSTITMPEETQIEPVQNNDSSRLNQVKSGLCLTQIDEEPVEPTPNPLVRAPSLLERLLSISFRRSESVKVEEEKKPESESEADTEEGVDAKADDFIKRFKQQLRLERLDSMLRYKDILHRR</sequence>
<name>A0A1S2XHB6_CICAR</name>
<proteinExistence type="predicted"/>
<evidence type="ECO:0000256" key="2">
    <source>
        <dbReference type="SAM" id="Phobius"/>
    </source>
</evidence>
<evidence type="ECO:0000313" key="5">
    <source>
        <dbReference type="RefSeq" id="XP_004488048.1"/>
    </source>
</evidence>
<dbReference type="PaxDb" id="3827-XP_004488048.1"/>
<dbReference type="InterPro" id="IPR008480">
    <property type="entry name" value="DUF761_pln"/>
</dbReference>
<feature type="domain" description="DUF4408" evidence="3">
    <location>
        <begin position="10"/>
        <end position="37"/>
    </location>
</feature>
<dbReference type="RefSeq" id="XP_004488048.1">
    <property type="nucleotide sequence ID" value="XM_004487991.3"/>
</dbReference>
<feature type="region of interest" description="Disordered" evidence="1">
    <location>
        <begin position="134"/>
        <end position="156"/>
    </location>
</feature>
<evidence type="ECO:0000259" key="3">
    <source>
        <dbReference type="Pfam" id="PF14364"/>
    </source>
</evidence>
<feature type="transmembrane region" description="Helical" evidence="2">
    <location>
        <begin position="20"/>
        <end position="39"/>
    </location>
</feature>
<dbReference type="KEGG" id="cam:101502795"/>
<dbReference type="Proteomes" id="UP000087171">
    <property type="component" value="Chromosome Ca1"/>
</dbReference>
<dbReference type="PANTHER" id="PTHR33098:SF57">
    <property type="entry name" value="DUF4408 DOMAIN PROTEIN"/>
    <property type="match status" value="1"/>
</dbReference>
<gene>
    <name evidence="5" type="primary">LOC101502795</name>
</gene>
<evidence type="ECO:0000313" key="4">
    <source>
        <dbReference type="Proteomes" id="UP000087171"/>
    </source>
</evidence>
<keyword evidence="2" id="KW-0812">Transmembrane</keyword>
<dbReference type="GeneID" id="101502795"/>
<dbReference type="AlphaFoldDB" id="A0A1S2XHB6"/>
<dbReference type="OrthoDB" id="1685070at2759"/>
<protein>
    <submittedName>
        <fullName evidence="5">Uncharacterized protein LOC101502795</fullName>
    </submittedName>
</protein>
<dbReference type="STRING" id="3827.A0A1S2XHB6"/>
<keyword evidence="2" id="KW-0472">Membrane</keyword>
<dbReference type="PANTHER" id="PTHR33098">
    <property type="entry name" value="COTTON FIBER (DUF761)"/>
    <property type="match status" value="1"/>
</dbReference>
<organism evidence="4 5">
    <name type="scientific">Cicer arietinum</name>
    <name type="common">Chickpea</name>
    <name type="synonym">Garbanzo</name>
    <dbReference type="NCBI Taxonomy" id="3827"/>
    <lineage>
        <taxon>Eukaryota</taxon>
        <taxon>Viridiplantae</taxon>
        <taxon>Streptophyta</taxon>
        <taxon>Embryophyta</taxon>
        <taxon>Tracheophyta</taxon>
        <taxon>Spermatophyta</taxon>
        <taxon>Magnoliopsida</taxon>
        <taxon>eudicotyledons</taxon>
        <taxon>Gunneridae</taxon>
        <taxon>Pentapetalae</taxon>
        <taxon>rosids</taxon>
        <taxon>fabids</taxon>
        <taxon>Fabales</taxon>
        <taxon>Fabaceae</taxon>
        <taxon>Papilionoideae</taxon>
        <taxon>50 kb inversion clade</taxon>
        <taxon>NPAAA clade</taxon>
        <taxon>Hologalegina</taxon>
        <taxon>IRL clade</taxon>
        <taxon>Cicereae</taxon>
        <taxon>Cicer</taxon>
    </lineage>
</organism>
<reference evidence="4" key="1">
    <citation type="journal article" date="2013" name="Nat. Biotechnol.">
        <title>Draft genome sequence of chickpea (Cicer arietinum) provides a resource for trait improvement.</title>
        <authorList>
            <person name="Varshney R.K."/>
            <person name="Song C."/>
            <person name="Saxena R.K."/>
            <person name="Azam S."/>
            <person name="Yu S."/>
            <person name="Sharpe A.G."/>
            <person name="Cannon S."/>
            <person name="Baek J."/>
            <person name="Rosen B.D."/>
            <person name="Tar'an B."/>
            <person name="Millan T."/>
            <person name="Zhang X."/>
            <person name="Ramsay L.D."/>
            <person name="Iwata A."/>
            <person name="Wang Y."/>
            <person name="Nelson W."/>
            <person name="Farmer A.D."/>
            <person name="Gaur P.M."/>
            <person name="Soderlund C."/>
            <person name="Penmetsa R.V."/>
            <person name="Xu C."/>
            <person name="Bharti A.K."/>
            <person name="He W."/>
            <person name="Winter P."/>
            <person name="Zhao S."/>
            <person name="Hane J.K."/>
            <person name="Carrasquilla-Garcia N."/>
            <person name="Condie J.A."/>
            <person name="Upadhyaya H.D."/>
            <person name="Luo M.C."/>
            <person name="Thudi M."/>
            <person name="Gowda C.L."/>
            <person name="Singh N.P."/>
            <person name="Lichtenzveig J."/>
            <person name="Gali K.K."/>
            <person name="Rubio J."/>
            <person name="Nadarajan N."/>
            <person name="Dolezel J."/>
            <person name="Bansal K.C."/>
            <person name="Xu X."/>
            <person name="Edwards D."/>
            <person name="Zhang G."/>
            <person name="Kahl G."/>
            <person name="Gil J."/>
            <person name="Singh K.B."/>
            <person name="Datta S.K."/>
            <person name="Jackson S.A."/>
            <person name="Wang J."/>
            <person name="Cook D.R."/>
        </authorList>
    </citation>
    <scope>NUCLEOTIDE SEQUENCE [LARGE SCALE GENOMIC DNA]</scope>
    <source>
        <strain evidence="4">cv. CDC Frontier</strain>
    </source>
</reference>
<keyword evidence="4" id="KW-1185">Reference proteome</keyword>
<dbReference type="Pfam" id="PF05553">
    <property type="entry name" value="DUF761"/>
    <property type="match status" value="1"/>
</dbReference>
<feature type="compositionally biased region" description="Basic and acidic residues" evidence="1">
    <location>
        <begin position="134"/>
        <end position="144"/>
    </location>
</feature>
<dbReference type="Pfam" id="PF14364">
    <property type="entry name" value="DUF4408"/>
    <property type="match status" value="1"/>
</dbReference>
<accession>A0A1S2XHB6</accession>